<evidence type="ECO:0008006" key="5">
    <source>
        <dbReference type="Google" id="ProtNLM"/>
    </source>
</evidence>
<sequence length="208" mass="23364">MLIKYFLSHKKALTLCGGALVIALTLYPMFYRTWAFGSDAWGLSVIAILDPEEVPWSPSDFNSLAIRPAVAYWLLTNFDWPYERCGKAMTAMDGCSQPLVNFVGTTLDTHEPDSIMTRRGYGLLRHFAARGEPVNGYYNGLTPVHEAVLYANVDYLHALLELGADPNLPIDMQEKDYHGFNAFEFAVFLEARNPEMYQVIRVVLGGSE</sequence>
<keyword evidence="2" id="KW-0812">Transmembrane</keyword>
<dbReference type="AlphaFoldDB" id="A0A350RTA2"/>
<dbReference type="Gene3D" id="1.25.40.20">
    <property type="entry name" value="Ankyrin repeat-containing domain"/>
    <property type="match status" value="1"/>
</dbReference>
<dbReference type="SUPFAM" id="SSF48403">
    <property type="entry name" value="Ankyrin repeat"/>
    <property type="match status" value="1"/>
</dbReference>
<protein>
    <recommendedName>
        <fullName evidence="5">Ankyrin repeat domain-containing protein</fullName>
    </recommendedName>
</protein>
<dbReference type="InterPro" id="IPR036770">
    <property type="entry name" value="Ankyrin_rpt-contain_sf"/>
</dbReference>
<keyword evidence="2" id="KW-0472">Membrane</keyword>
<proteinExistence type="predicted"/>
<dbReference type="PROSITE" id="PS50297">
    <property type="entry name" value="ANK_REP_REGION"/>
    <property type="match status" value="1"/>
</dbReference>
<organism evidence="3 4">
    <name type="scientific">Marinobacter nauticus</name>
    <name type="common">Marinobacter hydrocarbonoclasticus</name>
    <name type="synonym">Marinobacter aquaeolei</name>
    <dbReference type="NCBI Taxonomy" id="2743"/>
    <lineage>
        <taxon>Bacteria</taxon>
        <taxon>Pseudomonadati</taxon>
        <taxon>Pseudomonadota</taxon>
        <taxon>Gammaproteobacteria</taxon>
        <taxon>Pseudomonadales</taxon>
        <taxon>Marinobacteraceae</taxon>
        <taxon>Marinobacter</taxon>
    </lineage>
</organism>
<gene>
    <name evidence="3" type="ORF">DCF82_00755</name>
</gene>
<name>A0A350RTA2_MARNT</name>
<feature type="transmembrane region" description="Helical" evidence="2">
    <location>
        <begin position="12"/>
        <end position="30"/>
    </location>
</feature>
<dbReference type="PROSITE" id="PS50088">
    <property type="entry name" value="ANK_REPEAT"/>
    <property type="match status" value="1"/>
</dbReference>
<dbReference type="InterPro" id="IPR002110">
    <property type="entry name" value="Ankyrin_rpt"/>
</dbReference>
<accession>A0A350RTA2</accession>
<dbReference type="EMBL" id="DLYI01000007">
    <property type="protein sequence ID" value="HAC26348.1"/>
    <property type="molecule type" value="Genomic_DNA"/>
</dbReference>
<evidence type="ECO:0000313" key="4">
    <source>
        <dbReference type="Proteomes" id="UP000261325"/>
    </source>
</evidence>
<dbReference type="SMART" id="SM00248">
    <property type="entry name" value="ANK"/>
    <property type="match status" value="1"/>
</dbReference>
<reference evidence="3 4" key="1">
    <citation type="journal article" date="2018" name="Nat. Biotechnol.">
        <title>A standardized bacterial taxonomy based on genome phylogeny substantially revises the tree of life.</title>
        <authorList>
            <person name="Parks D.H."/>
            <person name="Chuvochina M."/>
            <person name="Waite D.W."/>
            <person name="Rinke C."/>
            <person name="Skarshewski A."/>
            <person name="Chaumeil P.A."/>
            <person name="Hugenholtz P."/>
        </authorList>
    </citation>
    <scope>NUCLEOTIDE SEQUENCE [LARGE SCALE GENOMIC DNA]</scope>
    <source>
        <strain evidence="3">UBA9049</strain>
    </source>
</reference>
<keyword evidence="2" id="KW-1133">Transmembrane helix</keyword>
<feature type="repeat" description="ANK" evidence="1">
    <location>
        <begin position="139"/>
        <end position="171"/>
    </location>
</feature>
<evidence type="ECO:0000256" key="1">
    <source>
        <dbReference type="PROSITE-ProRule" id="PRU00023"/>
    </source>
</evidence>
<keyword evidence="1" id="KW-0040">ANK repeat</keyword>
<evidence type="ECO:0000313" key="3">
    <source>
        <dbReference type="EMBL" id="HAC26348.1"/>
    </source>
</evidence>
<comment type="caution">
    <text evidence="3">The sequence shown here is derived from an EMBL/GenBank/DDBJ whole genome shotgun (WGS) entry which is preliminary data.</text>
</comment>
<dbReference type="Proteomes" id="UP000261325">
    <property type="component" value="Unassembled WGS sequence"/>
</dbReference>
<dbReference type="Pfam" id="PF13606">
    <property type="entry name" value="Ank_3"/>
    <property type="match status" value="1"/>
</dbReference>
<evidence type="ECO:0000256" key="2">
    <source>
        <dbReference type="SAM" id="Phobius"/>
    </source>
</evidence>